<reference evidence="2 3" key="1">
    <citation type="submission" date="2020-06" db="EMBL/GenBank/DDBJ databases">
        <title>Rheinheimera sp. nov., a marine bacterium isolated from coastal.</title>
        <authorList>
            <person name="Yu Q."/>
            <person name="Qi Y."/>
            <person name="Pu J."/>
        </authorList>
    </citation>
    <scope>NUCLEOTIDE SEQUENCE [LARGE SCALE GENOMIC DNA]</scope>
    <source>
        <strain evidence="2 3">YQF-2</strain>
    </source>
</reference>
<keyword evidence="1" id="KW-0812">Transmembrane</keyword>
<gene>
    <name evidence="2" type="ORF">HRH59_11355</name>
</gene>
<sequence>MYNFLTDLNALNPETLKFLATVVKSIASLIGIVITAFLGKFLAGVWLSARDRQDKEVEWRNHAIELTKLDLDRKIKIRPEGSTKPLRPSILDFLANYRDLQELGEKSPKELYLKIERSRIIKPTAANSSPEAISQTRKTPAKLAPLLEALKSTFRL</sequence>
<accession>A0A7Y5EI52</accession>
<dbReference type="EMBL" id="JABSOD010000010">
    <property type="protein sequence ID" value="NRQ43139.1"/>
    <property type="molecule type" value="Genomic_DNA"/>
</dbReference>
<keyword evidence="3" id="KW-1185">Reference proteome</keyword>
<dbReference type="Proteomes" id="UP000523161">
    <property type="component" value="Unassembled WGS sequence"/>
</dbReference>
<feature type="transmembrane region" description="Helical" evidence="1">
    <location>
        <begin position="26"/>
        <end position="47"/>
    </location>
</feature>
<dbReference type="AlphaFoldDB" id="A0A7Y5EI52"/>
<keyword evidence="1" id="KW-0472">Membrane</keyword>
<evidence type="ECO:0000313" key="3">
    <source>
        <dbReference type="Proteomes" id="UP000523161"/>
    </source>
</evidence>
<protein>
    <submittedName>
        <fullName evidence="2">Uncharacterized protein</fullName>
    </submittedName>
</protein>
<comment type="caution">
    <text evidence="2">The sequence shown here is derived from an EMBL/GenBank/DDBJ whole genome shotgun (WGS) entry which is preliminary data.</text>
</comment>
<dbReference type="RefSeq" id="WP_173501384.1">
    <property type="nucleotide sequence ID" value="NZ_JABSOD010000010.1"/>
</dbReference>
<evidence type="ECO:0000256" key="1">
    <source>
        <dbReference type="SAM" id="Phobius"/>
    </source>
</evidence>
<proteinExistence type="predicted"/>
<organism evidence="2 3">
    <name type="scientific">Rheinheimera lutimaris</name>
    <dbReference type="NCBI Taxonomy" id="2740584"/>
    <lineage>
        <taxon>Bacteria</taxon>
        <taxon>Pseudomonadati</taxon>
        <taxon>Pseudomonadota</taxon>
        <taxon>Gammaproteobacteria</taxon>
        <taxon>Chromatiales</taxon>
        <taxon>Chromatiaceae</taxon>
        <taxon>Rheinheimera</taxon>
    </lineage>
</organism>
<keyword evidence="1" id="KW-1133">Transmembrane helix</keyword>
<evidence type="ECO:0000313" key="2">
    <source>
        <dbReference type="EMBL" id="NRQ43139.1"/>
    </source>
</evidence>
<name>A0A7Y5EI52_9GAMM</name>